<accession>A0A418VG18</accession>
<protein>
    <submittedName>
        <fullName evidence="5">GntR family transcriptional regulator</fullName>
    </submittedName>
</protein>
<dbReference type="SMART" id="SM00345">
    <property type="entry name" value="HTH_GNTR"/>
    <property type="match status" value="1"/>
</dbReference>
<evidence type="ECO:0000259" key="4">
    <source>
        <dbReference type="PROSITE" id="PS50949"/>
    </source>
</evidence>
<evidence type="ECO:0000313" key="5">
    <source>
        <dbReference type="EMBL" id="RJF75043.1"/>
    </source>
</evidence>
<dbReference type="Gene3D" id="1.20.120.530">
    <property type="entry name" value="GntR ligand-binding domain-like"/>
    <property type="match status" value="1"/>
</dbReference>
<evidence type="ECO:0000256" key="1">
    <source>
        <dbReference type="ARBA" id="ARBA00023015"/>
    </source>
</evidence>
<comment type="caution">
    <text evidence="5">The sequence shown here is derived from an EMBL/GenBank/DDBJ whole genome shotgun (WGS) entry which is preliminary data.</text>
</comment>
<keyword evidence="3" id="KW-0804">Transcription</keyword>
<dbReference type="InterPro" id="IPR011711">
    <property type="entry name" value="GntR_C"/>
</dbReference>
<dbReference type="Gene3D" id="1.10.10.10">
    <property type="entry name" value="Winged helix-like DNA-binding domain superfamily/Winged helix DNA-binding domain"/>
    <property type="match status" value="1"/>
</dbReference>
<name>A0A418VG18_RHOPL</name>
<dbReference type="InterPro" id="IPR036390">
    <property type="entry name" value="WH_DNA-bd_sf"/>
</dbReference>
<dbReference type="SUPFAM" id="SSF48008">
    <property type="entry name" value="GntR ligand-binding domain-like"/>
    <property type="match status" value="1"/>
</dbReference>
<dbReference type="SMART" id="SM00895">
    <property type="entry name" value="FCD"/>
    <property type="match status" value="1"/>
</dbReference>
<dbReference type="CDD" id="cd07377">
    <property type="entry name" value="WHTH_GntR"/>
    <property type="match status" value="1"/>
</dbReference>
<reference evidence="5 6" key="1">
    <citation type="submission" date="2018-09" db="EMBL/GenBank/DDBJ databases">
        <title>Draft genome sequence of Rhodopseudomonas palustris 2.1.18.</title>
        <authorList>
            <person name="Robertson S.L."/>
            <person name="Meyer T.E."/>
            <person name="Kyndt J.A."/>
        </authorList>
    </citation>
    <scope>NUCLEOTIDE SEQUENCE [LARGE SCALE GENOMIC DNA]</scope>
    <source>
        <strain evidence="5 6">2.1.18</strain>
    </source>
</reference>
<keyword evidence="1" id="KW-0805">Transcription regulation</keyword>
<feature type="domain" description="HTH gntR-type" evidence="4">
    <location>
        <begin position="9"/>
        <end position="76"/>
    </location>
</feature>
<gene>
    <name evidence="5" type="ORF">D4Q52_10340</name>
</gene>
<dbReference type="EMBL" id="QYYD01000009">
    <property type="protein sequence ID" value="RJF75043.1"/>
    <property type="molecule type" value="Genomic_DNA"/>
</dbReference>
<dbReference type="PANTHER" id="PTHR43537:SF5">
    <property type="entry name" value="UXU OPERON TRANSCRIPTIONAL REGULATOR"/>
    <property type="match status" value="1"/>
</dbReference>
<dbReference type="InterPro" id="IPR000524">
    <property type="entry name" value="Tscrpt_reg_HTH_GntR"/>
</dbReference>
<proteinExistence type="predicted"/>
<dbReference type="PROSITE" id="PS50949">
    <property type="entry name" value="HTH_GNTR"/>
    <property type="match status" value="1"/>
</dbReference>
<dbReference type="Proteomes" id="UP000285523">
    <property type="component" value="Unassembled WGS sequence"/>
</dbReference>
<dbReference type="GO" id="GO:0003677">
    <property type="term" value="F:DNA binding"/>
    <property type="evidence" value="ECO:0007669"/>
    <property type="project" value="UniProtKB-KW"/>
</dbReference>
<dbReference type="SUPFAM" id="SSF46785">
    <property type="entry name" value="Winged helix' DNA-binding domain"/>
    <property type="match status" value="1"/>
</dbReference>
<dbReference type="InterPro" id="IPR008920">
    <property type="entry name" value="TF_FadR/GntR_C"/>
</dbReference>
<sequence>MTKVNAHVTTRGQAVHEALRDLVLSGQLAPGTRLNEIELSQRLGVSRTPVRAALTALATQDLIDYTPNSGYAIRTYSARDLENVFEVRAVLEGLANRQAAEAGFSPEGEARVGDILDRTAALVSGGEWSAQVCDRWIELNIAFHQAINRTAGNQRLLTILERSPLPFIYALRYHWFTLDIVSKAHDDHVEMVAVIKNRQIGRAEAIGREHIYRTTKPLIDKWRDLERLQQQDGRQIADLLQPLCTTDQSSDAGRDCLV</sequence>
<keyword evidence="2" id="KW-0238">DNA-binding</keyword>
<dbReference type="RefSeq" id="WP_119856476.1">
    <property type="nucleotide sequence ID" value="NZ_QYYD01000009.1"/>
</dbReference>
<evidence type="ECO:0000256" key="3">
    <source>
        <dbReference type="ARBA" id="ARBA00023163"/>
    </source>
</evidence>
<dbReference type="AlphaFoldDB" id="A0A418VG18"/>
<dbReference type="Pfam" id="PF07729">
    <property type="entry name" value="FCD"/>
    <property type="match status" value="1"/>
</dbReference>
<evidence type="ECO:0000313" key="6">
    <source>
        <dbReference type="Proteomes" id="UP000285523"/>
    </source>
</evidence>
<evidence type="ECO:0000256" key="2">
    <source>
        <dbReference type="ARBA" id="ARBA00023125"/>
    </source>
</evidence>
<dbReference type="OrthoDB" id="7192778at2"/>
<dbReference type="InterPro" id="IPR036388">
    <property type="entry name" value="WH-like_DNA-bd_sf"/>
</dbReference>
<dbReference type="PANTHER" id="PTHR43537">
    <property type="entry name" value="TRANSCRIPTIONAL REGULATOR, GNTR FAMILY"/>
    <property type="match status" value="1"/>
</dbReference>
<organism evidence="5 6">
    <name type="scientific">Rhodopseudomonas palustris</name>
    <dbReference type="NCBI Taxonomy" id="1076"/>
    <lineage>
        <taxon>Bacteria</taxon>
        <taxon>Pseudomonadati</taxon>
        <taxon>Pseudomonadota</taxon>
        <taxon>Alphaproteobacteria</taxon>
        <taxon>Hyphomicrobiales</taxon>
        <taxon>Nitrobacteraceae</taxon>
        <taxon>Rhodopseudomonas</taxon>
    </lineage>
</organism>
<dbReference type="GO" id="GO:0003700">
    <property type="term" value="F:DNA-binding transcription factor activity"/>
    <property type="evidence" value="ECO:0007669"/>
    <property type="project" value="InterPro"/>
</dbReference>
<dbReference type="Pfam" id="PF00392">
    <property type="entry name" value="GntR"/>
    <property type="match status" value="1"/>
</dbReference>